<dbReference type="GO" id="GO:0090729">
    <property type="term" value="F:toxin activity"/>
    <property type="evidence" value="ECO:0007669"/>
    <property type="project" value="UniProtKB-KW"/>
</dbReference>
<protein>
    <recommendedName>
        <fullName evidence="5">VENN motif-containing domain-containing protein</fullName>
    </recommendedName>
</protein>
<proteinExistence type="predicted"/>
<evidence type="ECO:0000313" key="9">
    <source>
        <dbReference type="Proteomes" id="UP000189161"/>
    </source>
</evidence>
<dbReference type="RefSeq" id="WP_244160265.1">
    <property type="nucleotide sequence ID" value="NZ_MLHL01000108.1"/>
</dbReference>
<dbReference type="EMBL" id="MLHK01000065">
    <property type="protein sequence ID" value="OOF43816.1"/>
    <property type="molecule type" value="Genomic_DNA"/>
</dbReference>
<dbReference type="Proteomes" id="UP000189161">
    <property type="component" value="Unassembled WGS sequence"/>
</dbReference>
<reference evidence="8 9" key="1">
    <citation type="submission" date="2016-10" db="EMBL/GenBank/DDBJ databases">
        <title>Rodentibacter gen. nov. and new species.</title>
        <authorList>
            <person name="Christensen H."/>
        </authorList>
    </citation>
    <scope>NUCLEOTIDE SEQUENCE [LARGE SCALE GENOMIC DNA]</scope>
    <source>
        <strain evidence="6 8">H1983213011</strain>
        <strain evidence="7 9">H1987082031</strain>
    </source>
</reference>
<feature type="domain" description="VENN motif-containing" evidence="5">
    <location>
        <begin position="36"/>
        <end position="85"/>
    </location>
</feature>
<evidence type="ECO:0000313" key="8">
    <source>
        <dbReference type="Proteomes" id="UP000188728"/>
    </source>
</evidence>
<keyword evidence="2" id="KW-0800">Toxin</keyword>
<evidence type="ECO:0000256" key="2">
    <source>
        <dbReference type="ARBA" id="ARBA00022656"/>
    </source>
</evidence>
<dbReference type="InterPro" id="IPR006914">
    <property type="entry name" value="VENN_dom"/>
</dbReference>
<accession>A0A1V3ISU7</accession>
<dbReference type="EMBL" id="MLHL01000108">
    <property type="protein sequence ID" value="OOF45014.1"/>
    <property type="molecule type" value="Genomic_DNA"/>
</dbReference>
<comment type="subcellular location">
    <subcellularLocation>
        <location evidence="1">Target cell</location>
        <location evidence="1">Target cell cytoplasm</location>
    </subcellularLocation>
</comment>
<gene>
    <name evidence="6" type="ORF">BKK51_10895</name>
    <name evidence="7" type="ORF">BKK52_12925</name>
</gene>
<name>A0A1V3ISU7_9PAST</name>
<dbReference type="Proteomes" id="UP000188728">
    <property type="component" value="Unassembled WGS sequence"/>
</dbReference>
<evidence type="ECO:0000256" key="3">
    <source>
        <dbReference type="ARBA" id="ARBA00022913"/>
    </source>
</evidence>
<evidence type="ECO:0000313" key="6">
    <source>
        <dbReference type="EMBL" id="OOF43816.1"/>
    </source>
</evidence>
<dbReference type="AlphaFoldDB" id="A0A1V3ISU7"/>
<evidence type="ECO:0000256" key="1">
    <source>
        <dbReference type="ARBA" id="ARBA00004219"/>
    </source>
</evidence>
<dbReference type="Pfam" id="PF04829">
    <property type="entry name" value="PT-VENN"/>
    <property type="match status" value="1"/>
</dbReference>
<organism evidence="7 9">
    <name type="scientific">Rodentibacter trehalosifermentans</name>
    <dbReference type="NCBI Taxonomy" id="1908263"/>
    <lineage>
        <taxon>Bacteria</taxon>
        <taxon>Pseudomonadati</taxon>
        <taxon>Pseudomonadota</taxon>
        <taxon>Gammaproteobacteria</taxon>
        <taxon>Pasteurellales</taxon>
        <taxon>Pasteurellaceae</taxon>
        <taxon>Rodentibacter</taxon>
    </lineage>
</organism>
<accession>A0A1V3INW3</accession>
<keyword evidence="9" id="KW-1185">Reference proteome</keyword>
<keyword evidence="4" id="KW-0843">Virulence</keyword>
<evidence type="ECO:0000313" key="7">
    <source>
        <dbReference type="EMBL" id="OOF45014.1"/>
    </source>
</evidence>
<evidence type="ECO:0000256" key="4">
    <source>
        <dbReference type="ARBA" id="ARBA00023026"/>
    </source>
</evidence>
<keyword evidence="3" id="KW-1266">Target cell cytoplasm</keyword>
<sequence>MEAYAGNRNVAAGAAGAATGEVAANIIAETLYDKSPNQLSQEEKLTVSTLSQVTAGLVGGTAANSADGAIIAAKTAKDAVENNSLVPIIGNVSPDVDWTATAKAQEIKTAAEQKIIDDFEKEHPDLVKNLKTTGDVAAFLADFVPVVGDIKSFAEAEGVIDYTLAVVGMAPSADIITKPLKEAKKALKLAKSAEKAGDAAGALKHQQDAVSYINNGVYKRNRLERLLRIFMVNLMLHLQLW</sequence>
<comment type="caution">
    <text evidence="7">The sequence shown here is derived from an EMBL/GenBank/DDBJ whole genome shotgun (WGS) entry which is preliminary data.</text>
</comment>
<evidence type="ECO:0000259" key="5">
    <source>
        <dbReference type="Pfam" id="PF04829"/>
    </source>
</evidence>